<keyword evidence="2 5" id="KW-0238">DNA-binding</keyword>
<dbReference type="EMBL" id="JAUHPV010000011">
    <property type="protein sequence ID" value="MDN4474120.1"/>
    <property type="molecule type" value="Genomic_DNA"/>
</dbReference>
<evidence type="ECO:0000313" key="5">
    <source>
        <dbReference type="EMBL" id="MDN4474120.1"/>
    </source>
</evidence>
<dbReference type="Pfam" id="PF00356">
    <property type="entry name" value="LacI"/>
    <property type="match status" value="1"/>
</dbReference>
<proteinExistence type="predicted"/>
<dbReference type="SUPFAM" id="SSF47413">
    <property type="entry name" value="lambda repressor-like DNA-binding domains"/>
    <property type="match status" value="1"/>
</dbReference>
<dbReference type="SUPFAM" id="SSF53822">
    <property type="entry name" value="Periplasmic binding protein-like I"/>
    <property type="match status" value="1"/>
</dbReference>
<evidence type="ECO:0000256" key="1">
    <source>
        <dbReference type="ARBA" id="ARBA00023015"/>
    </source>
</evidence>
<dbReference type="SMART" id="SM00354">
    <property type="entry name" value="HTH_LACI"/>
    <property type="match status" value="1"/>
</dbReference>
<dbReference type="PROSITE" id="PS00356">
    <property type="entry name" value="HTH_LACI_1"/>
    <property type="match status" value="1"/>
</dbReference>
<feature type="domain" description="HTH lacI-type" evidence="4">
    <location>
        <begin position="5"/>
        <end position="61"/>
    </location>
</feature>
<organism evidence="5 6">
    <name type="scientific">Demequina zhanjiangensis</name>
    <dbReference type="NCBI Taxonomy" id="3051659"/>
    <lineage>
        <taxon>Bacteria</taxon>
        <taxon>Bacillati</taxon>
        <taxon>Actinomycetota</taxon>
        <taxon>Actinomycetes</taxon>
        <taxon>Micrococcales</taxon>
        <taxon>Demequinaceae</taxon>
        <taxon>Demequina</taxon>
    </lineage>
</organism>
<dbReference type="RefSeq" id="WP_301130262.1">
    <property type="nucleotide sequence ID" value="NZ_JAUHPV010000011.1"/>
</dbReference>
<dbReference type="Pfam" id="PF13377">
    <property type="entry name" value="Peripla_BP_3"/>
    <property type="match status" value="1"/>
</dbReference>
<dbReference type="PROSITE" id="PS50932">
    <property type="entry name" value="HTH_LACI_2"/>
    <property type="match status" value="1"/>
</dbReference>
<protein>
    <submittedName>
        <fullName evidence="5">LacI family DNA-binding transcriptional regulator</fullName>
    </submittedName>
</protein>
<dbReference type="GO" id="GO:0003677">
    <property type="term" value="F:DNA binding"/>
    <property type="evidence" value="ECO:0007669"/>
    <property type="project" value="UniProtKB-KW"/>
</dbReference>
<gene>
    <name evidence="5" type="ORF">QQX04_14055</name>
</gene>
<dbReference type="Gene3D" id="3.40.50.2300">
    <property type="match status" value="1"/>
</dbReference>
<accession>A0ABT8G4Q4</accession>
<dbReference type="InterPro" id="IPR028082">
    <property type="entry name" value="Peripla_BP_I"/>
</dbReference>
<keyword evidence="6" id="KW-1185">Reference proteome</keyword>
<dbReference type="InterPro" id="IPR000843">
    <property type="entry name" value="HTH_LacI"/>
</dbReference>
<evidence type="ECO:0000256" key="2">
    <source>
        <dbReference type="ARBA" id="ARBA00023125"/>
    </source>
</evidence>
<dbReference type="PANTHER" id="PTHR30146:SF109">
    <property type="entry name" value="HTH-TYPE TRANSCRIPTIONAL REGULATOR GALS"/>
    <property type="match status" value="1"/>
</dbReference>
<dbReference type="PANTHER" id="PTHR30146">
    <property type="entry name" value="LACI-RELATED TRANSCRIPTIONAL REPRESSOR"/>
    <property type="match status" value="1"/>
</dbReference>
<dbReference type="Gene3D" id="1.10.260.40">
    <property type="entry name" value="lambda repressor-like DNA-binding domains"/>
    <property type="match status" value="1"/>
</dbReference>
<dbReference type="Proteomes" id="UP001172738">
    <property type="component" value="Unassembled WGS sequence"/>
</dbReference>
<dbReference type="InterPro" id="IPR010982">
    <property type="entry name" value="Lambda_DNA-bd_dom_sf"/>
</dbReference>
<sequence>MPKRATLRDVAAAAGVSPTTASFVLNDTPGQTIPEATRSRVHAAAAELAYVPHGVARALREGSSRVVLLDTADIPHGPSLEAFTAGLSSTLAEHGHTLLVHPAAGGDLARTIADVRPRAVIDLGTLYGPDATGTADGGWSTGLAAHTSRQIEHLATLGHRVIAFAIPEDPKAHRLAELRLRHAAEAAEAQGARLVPLALPSDDDQARAAAAALLRDHPDVTAAACYDDTLALRLLVAMHHEGRSAPDDLAVIGFDGGQAPAPWLTRLTTVTIDATEYGRRAAFAALGIDPGPRPSPVSQVTDGDTA</sequence>
<name>A0ABT8G4Q4_9MICO</name>
<keyword evidence="1" id="KW-0805">Transcription regulation</keyword>
<evidence type="ECO:0000256" key="3">
    <source>
        <dbReference type="ARBA" id="ARBA00023163"/>
    </source>
</evidence>
<evidence type="ECO:0000259" key="4">
    <source>
        <dbReference type="PROSITE" id="PS50932"/>
    </source>
</evidence>
<comment type="caution">
    <text evidence="5">The sequence shown here is derived from an EMBL/GenBank/DDBJ whole genome shotgun (WGS) entry which is preliminary data.</text>
</comment>
<dbReference type="InterPro" id="IPR046335">
    <property type="entry name" value="LacI/GalR-like_sensor"/>
</dbReference>
<reference evidence="5" key="1">
    <citation type="submission" date="2023-06" db="EMBL/GenBank/DDBJ databases">
        <title>SYSU T00b26.</title>
        <authorList>
            <person name="Gao L."/>
            <person name="Fang B.-Z."/>
            <person name="Li W.-J."/>
        </authorList>
    </citation>
    <scope>NUCLEOTIDE SEQUENCE</scope>
    <source>
        <strain evidence="5">SYSU T00b26</strain>
    </source>
</reference>
<dbReference type="CDD" id="cd01392">
    <property type="entry name" value="HTH_LacI"/>
    <property type="match status" value="1"/>
</dbReference>
<keyword evidence="3" id="KW-0804">Transcription</keyword>
<evidence type="ECO:0000313" key="6">
    <source>
        <dbReference type="Proteomes" id="UP001172738"/>
    </source>
</evidence>